<accession>A0A059F9D5</accession>
<evidence type="ECO:0000313" key="1">
    <source>
        <dbReference type="EMBL" id="KCZ87210.1"/>
    </source>
</evidence>
<evidence type="ECO:0000313" key="2">
    <source>
        <dbReference type="Proteomes" id="UP000024816"/>
    </source>
</evidence>
<dbReference type="PROSITE" id="PS51365">
    <property type="entry name" value="RENAL_DIPEPTIDASE_2"/>
    <property type="match status" value="1"/>
</dbReference>
<organism evidence="1 2">
    <name type="scientific">Hyphomonas jannaschiana VP2</name>
    <dbReference type="NCBI Taxonomy" id="1280952"/>
    <lineage>
        <taxon>Bacteria</taxon>
        <taxon>Pseudomonadati</taxon>
        <taxon>Pseudomonadota</taxon>
        <taxon>Alphaproteobacteria</taxon>
        <taxon>Hyphomonadales</taxon>
        <taxon>Hyphomonadaceae</taxon>
        <taxon>Hyphomonas</taxon>
    </lineage>
</organism>
<dbReference type="InterPro" id="IPR006311">
    <property type="entry name" value="TAT_signal"/>
</dbReference>
<gene>
    <name evidence="1" type="ORF">HJA_13450</name>
</gene>
<name>A0A059F9D5_9PROT</name>
<dbReference type="RefSeq" id="WP_051597698.1">
    <property type="nucleotide sequence ID" value="NZ_ARYJ01000009.1"/>
</dbReference>
<dbReference type="AlphaFoldDB" id="A0A059F9D5"/>
<protein>
    <submittedName>
        <fullName evidence="1">Peptidase M19</fullName>
    </submittedName>
</protein>
<sequence>MGKLTRRALIGGGLVAGAGVAYGAYWLRKRPAAAPLGFEVSDEERAAAIALLDKYPAIDSHAHPGRTFARDASGLAPLLKVYKAQSGFEQRTVSDMRGGHLTAACFAAVSDFNVLNLAKGKGLEAQRAFNEGEAWESYKVQIGNLKRLAKNGLVTEMLAPDQLADLRPSKSPGAIWTVEGGDFLEGSVERVREAYEDGVRSVTLVHYRTNDLADAMTNAPVHGGLTSEGDAIVQEMNRLGMVIDLSHMAEAGAFRALELSTRPVMFTHTHISSAHSYHPRFISLELARAAAEAGGIIGAWPAGIEVSDLAGFADRILQLIDMVGIDHVCLGTDMDGNYKPVFDDYRRLPDLVALLRRKGMSEQELAAFLGGNFMRVWSANQNHS</sequence>
<dbReference type="EMBL" id="ARYJ01000009">
    <property type="protein sequence ID" value="KCZ87210.1"/>
    <property type="molecule type" value="Genomic_DNA"/>
</dbReference>
<dbReference type="Proteomes" id="UP000024816">
    <property type="component" value="Unassembled WGS sequence"/>
</dbReference>
<proteinExistence type="predicted"/>
<dbReference type="STRING" id="1280952.HJA_13450"/>
<keyword evidence="2" id="KW-1185">Reference proteome</keyword>
<dbReference type="GO" id="GO:0070573">
    <property type="term" value="F:metallodipeptidase activity"/>
    <property type="evidence" value="ECO:0007669"/>
    <property type="project" value="InterPro"/>
</dbReference>
<dbReference type="PANTHER" id="PTHR10443">
    <property type="entry name" value="MICROSOMAL DIPEPTIDASE"/>
    <property type="match status" value="1"/>
</dbReference>
<dbReference type="eggNOG" id="COG2355">
    <property type="taxonomic scope" value="Bacteria"/>
</dbReference>
<dbReference type="OrthoDB" id="9804920at2"/>
<dbReference type="PATRIC" id="fig|1280952.3.peg.2692"/>
<comment type="caution">
    <text evidence="1">The sequence shown here is derived from an EMBL/GenBank/DDBJ whole genome shotgun (WGS) entry which is preliminary data.</text>
</comment>
<reference evidence="1 2" key="1">
    <citation type="journal article" date="2014" name="Antonie Van Leeuwenhoek">
        <title>Hyphomonas beringensis sp. nov. and Hyphomonas chukchiensis sp. nov., isolated from surface seawater of the Bering Sea and Chukchi Sea.</title>
        <authorList>
            <person name="Li C."/>
            <person name="Lai Q."/>
            <person name="Li G."/>
            <person name="Dong C."/>
            <person name="Wang J."/>
            <person name="Liao Y."/>
            <person name="Shao Z."/>
        </authorList>
    </citation>
    <scope>NUCLEOTIDE SEQUENCE [LARGE SCALE GENOMIC DNA]</scope>
    <source>
        <strain evidence="1 2">VP2</strain>
    </source>
</reference>
<dbReference type="InterPro" id="IPR032466">
    <property type="entry name" value="Metal_Hydrolase"/>
</dbReference>
<dbReference type="GO" id="GO:0006508">
    <property type="term" value="P:proteolysis"/>
    <property type="evidence" value="ECO:0007669"/>
    <property type="project" value="InterPro"/>
</dbReference>
<dbReference type="InterPro" id="IPR008257">
    <property type="entry name" value="Pept_M19"/>
</dbReference>
<dbReference type="Pfam" id="PF01244">
    <property type="entry name" value="Peptidase_M19"/>
    <property type="match status" value="1"/>
</dbReference>
<dbReference type="PROSITE" id="PS51318">
    <property type="entry name" value="TAT"/>
    <property type="match status" value="1"/>
</dbReference>
<dbReference type="Gene3D" id="3.20.20.140">
    <property type="entry name" value="Metal-dependent hydrolases"/>
    <property type="match status" value="1"/>
</dbReference>
<dbReference type="SUPFAM" id="SSF51556">
    <property type="entry name" value="Metallo-dependent hydrolases"/>
    <property type="match status" value="1"/>
</dbReference>
<dbReference type="PANTHER" id="PTHR10443:SF12">
    <property type="entry name" value="DIPEPTIDASE"/>
    <property type="match status" value="1"/>
</dbReference>